<name>A0ABR3EXM3_9AGAR</name>
<keyword evidence="3" id="KW-1185">Reference proteome</keyword>
<gene>
    <name evidence="2" type="primary">NOT5_3</name>
    <name evidence="2" type="ORF">V5O48_014337</name>
</gene>
<dbReference type="PROSITE" id="PS50006">
    <property type="entry name" value="FHA_DOMAIN"/>
    <property type="match status" value="1"/>
</dbReference>
<sequence length="398" mass="45854">MPPPCDGFQPALYLYPLSSSSALKRIPLPTLGTPLRIGRLTQTEQRQRLLVDGKKIKPEEGNGYFEEETIEENHANVWQDPKDKKIYIQSTRSGFMTYLNENRLYSEKSYELKTSDLLELGYSRSYLNRFGATEPVTLRVVCILNQIDLMIATRAEALNPKMLVVPEPAAFRSAVDSFEYFDQLVEICQVAYSDCRVVADKGFLSAELKAAQATFQLFMNLLREHYRKHYRYSTTLDSQRRMKINRLDRQERKLRWKLISNMSSNSVLRKWTSYDGKDAPEISWLLHHVEELYKQMSVADKTRRKVGGRSIEGFVNHARRKWHIGRLGLVMGLLIGGVLTPDKVKPLREAVTDFVENNMEQGYKEKRGIYDRVLMLENDDLDEGSNGSSSLLCYIDVG</sequence>
<evidence type="ECO:0000313" key="3">
    <source>
        <dbReference type="Proteomes" id="UP001465976"/>
    </source>
</evidence>
<feature type="domain" description="FHA" evidence="1">
    <location>
        <begin position="35"/>
        <end position="104"/>
    </location>
</feature>
<evidence type="ECO:0000313" key="2">
    <source>
        <dbReference type="EMBL" id="KAL0567660.1"/>
    </source>
</evidence>
<protein>
    <submittedName>
        <fullName evidence="2">General negative regulator of transcription subunit 5</fullName>
    </submittedName>
</protein>
<organism evidence="2 3">
    <name type="scientific">Marasmius crinis-equi</name>
    <dbReference type="NCBI Taxonomy" id="585013"/>
    <lineage>
        <taxon>Eukaryota</taxon>
        <taxon>Fungi</taxon>
        <taxon>Dikarya</taxon>
        <taxon>Basidiomycota</taxon>
        <taxon>Agaricomycotina</taxon>
        <taxon>Agaricomycetes</taxon>
        <taxon>Agaricomycetidae</taxon>
        <taxon>Agaricales</taxon>
        <taxon>Marasmiineae</taxon>
        <taxon>Marasmiaceae</taxon>
        <taxon>Marasmius</taxon>
    </lineage>
</organism>
<dbReference type="InterPro" id="IPR008984">
    <property type="entry name" value="SMAD_FHA_dom_sf"/>
</dbReference>
<dbReference type="Pfam" id="PF00498">
    <property type="entry name" value="FHA"/>
    <property type="match status" value="1"/>
</dbReference>
<accession>A0ABR3EXM3</accession>
<dbReference type="InterPro" id="IPR007207">
    <property type="entry name" value="Not_N"/>
</dbReference>
<dbReference type="Proteomes" id="UP001465976">
    <property type="component" value="Unassembled WGS sequence"/>
</dbReference>
<reference evidence="2 3" key="1">
    <citation type="submission" date="2024-02" db="EMBL/GenBank/DDBJ databases">
        <title>A draft genome for the cacao thread blight pathogen Marasmius crinis-equi.</title>
        <authorList>
            <person name="Cohen S.P."/>
            <person name="Baruah I.K."/>
            <person name="Amoako-Attah I."/>
            <person name="Bukari Y."/>
            <person name="Meinhardt L.W."/>
            <person name="Bailey B.A."/>
        </authorList>
    </citation>
    <scope>NUCLEOTIDE SEQUENCE [LARGE SCALE GENOMIC DNA]</scope>
    <source>
        <strain evidence="2 3">GH-76</strain>
    </source>
</reference>
<comment type="caution">
    <text evidence="2">The sequence shown here is derived from an EMBL/GenBank/DDBJ whole genome shotgun (WGS) entry which is preliminary data.</text>
</comment>
<dbReference type="EMBL" id="JBAHYK010001532">
    <property type="protein sequence ID" value="KAL0567660.1"/>
    <property type="molecule type" value="Genomic_DNA"/>
</dbReference>
<dbReference type="Gene3D" id="2.60.200.20">
    <property type="match status" value="1"/>
</dbReference>
<proteinExistence type="predicted"/>
<evidence type="ECO:0000259" key="1">
    <source>
        <dbReference type="PROSITE" id="PS50006"/>
    </source>
</evidence>
<dbReference type="SUPFAM" id="SSF49879">
    <property type="entry name" value="SMAD/FHA domain"/>
    <property type="match status" value="1"/>
</dbReference>
<dbReference type="Pfam" id="PF04065">
    <property type="entry name" value="Not3"/>
    <property type="match status" value="1"/>
</dbReference>
<dbReference type="InterPro" id="IPR000253">
    <property type="entry name" value="FHA_dom"/>
</dbReference>